<proteinExistence type="predicted"/>
<evidence type="ECO:0000313" key="2">
    <source>
        <dbReference type="EMBL" id="PJE77591.1"/>
    </source>
</evidence>
<comment type="caution">
    <text evidence="2">The sequence shown here is derived from an EMBL/GenBank/DDBJ whole genome shotgun (WGS) entry which is preliminary data.</text>
</comment>
<gene>
    <name evidence="2" type="ORF">CI610_03482</name>
</gene>
<dbReference type="AlphaFoldDB" id="A0A2H9T317"/>
<feature type="compositionally biased region" description="Polar residues" evidence="1">
    <location>
        <begin position="52"/>
        <end position="61"/>
    </location>
</feature>
<reference evidence="2" key="1">
    <citation type="journal article" date="2017" name="Appl. Environ. Microbiol.">
        <title>Molecular characterization of an Endozoicomonas-like organism causing infection in king scallop Pecten maximus L.</title>
        <authorList>
            <person name="Cano I."/>
            <person name="van Aerle R."/>
            <person name="Ross S."/>
            <person name="Verner-Jeffreys D.W."/>
            <person name="Paley R.K."/>
            <person name="Rimmer G."/>
            <person name="Ryder D."/>
            <person name="Hooper P."/>
            <person name="Stone D."/>
            <person name="Feist S.W."/>
        </authorList>
    </citation>
    <scope>NUCLEOTIDE SEQUENCE</scope>
</reference>
<dbReference type="EMBL" id="NSIT01000488">
    <property type="protein sequence ID" value="PJE77591.1"/>
    <property type="molecule type" value="Genomic_DNA"/>
</dbReference>
<accession>A0A2H9T317</accession>
<sequence length="248" mass="27658">MSGETGKIGGNSHRPVYNEQPDIPADTTVRSGSKRVSKAPPEKQIKEGLSKTPKTTLQERSVASHETELSIKNRARQLNDIVQKLRVFSTHTEGYHYKSAQAALNTLLKQVSESHELSVFGDKKLPDEINQLIACRYVELKSVDIADQLMSDFSSDPMELYSEIGLLLEMPFSSSSSLQIVVKHSPLTSMGCFSDIGESMNSLFMEKIYSVLSERMNNLSLPEAMQNSNNVKQSYNERANDLAILKSR</sequence>
<name>A0A2H9T317_9ZZZZ</name>
<feature type="region of interest" description="Disordered" evidence="1">
    <location>
        <begin position="1"/>
        <end position="67"/>
    </location>
</feature>
<organism evidence="2">
    <name type="scientific">invertebrate metagenome</name>
    <dbReference type="NCBI Taxonomy" id="1711999"/>
    <lineage>
        <taxon>unclassified sequences</taxon>
        <taxon>metagenomes</taxon>
        <taxon>organismal metagenomes</taxon>
    </lineage>
</organism>
<feature type="compositionally biased region" description="Basic and acidic residues" evidence="1">
    <location>
        <begin position="40"/>
        <end position="49"/>
    </location>
</feature>
<protein>
    <submittedName>
        <fullName evidence="2">Uncharacterized protein</fullName>
    </submittedName>
</protein>
<evidence type="ECO:0000256" key="1">
    <source>
        <dbReference type="SAM" id="MobiDB-lite"/>
    </source>
</evidence>